<dbReference type="InterPro" id="IPR044068">
    <property type="entry name" value="CB"/>
</dbReference>
<name>A0A0F5JRK4_9BACT</name>
<dbReference type="InterPro" id="IPR010998">
    <property type="entry name" value="Integrase_recombinase_N"/>
</dbReference>
<feature type="domain" description="Core-binding (CB)" evidence="7">
    <location>
        <begin position="12"/>
        <end position="95"/>
    </location>
</feature>
<gene>
    <name evidence="8" type="ORF">HMPREF1536_00303</name>
</gene>
<dbReference type="Gene3D" id="1.10.443.10">
    <property type="entry name" value="Intergrase catalytic core"/>
    <property type="match status" value="1"/>
</dbReference>
<dbReference type="InterPro" id="IPR025269">
    <property type="entry name" value="SAM-like_dom"/>
</dbReference>
<evidence type="ECO:0000256" key="4">
    <source>
        <dbReference type="ARBA" id="ARBA00023172"/>
    </source>
</evidence>
<feature type="domain" description="Tyr recombinase" evidence="6">
    <location>
        <begin position="117"/>
        <end position="297"/>
    </location>
</feature>
<dbReference type="InterPro" id="IPR050090">
    <property type="entry name" value="Tyrosine_recombinase_XerCD"/>
</dbReference>
<evidence type="ECO:0000256" key="3">
    <source>
        <dbReference type="ARBA" id="ARBA00023125"/>
    </source>
</evidence>
<dbReference type="GO" id="GO:0006310">
    <property type="term" value="P:DNA recombination"/>
    <property type="evidence" value="ECO:0007669"/>
    <property type="project" value="UniProtKB-KW"/>
</dbReference>
<proteinExistence type="inferred from homology"/>
<keyword evidence="4" id="KW-0233">DNA recombination</keyword>
<dbReference type="Pfam" id="PF00589">
    <property type="entry name" value="Phage_integrase"/>
    <property type="match status" value="1"/>
</dbReference>
<dbReference type="Proteomes" id="UP000033035">
    <property type="component" value="Unassembled WGS sequence"/>
</dbReference>
<keyword evidence="3 5" id="KW-0238">DNA-binding</keyword>
<organism evidence="8 9">
    <name type="scientific">Parabacteroides gordonii MS-1 = DSM 23371</name>
    <dbReference type="NCBI Taxonomy" id="1203610"/>
    <lineage>
        <taxon>Bacteria</taxon>
        <taxon>Pseudomonadati</taxon>
        <taxon>Bacteroidota</taxon>
        <taxon>Bacteroidia</taxon>
        <taxon>Bacteroidales</taxon>
        <taxon>Tannerellaceae</taxon>
        <taxon>Parabacteroides</taxon>
    </lineage>
</organism>
<dbReference type="AlphaFoldDB" id="A0A0F5JRK4"/>
<comment type="caution">
    <text evidence="8">The sequence shown here is derived from an EMBL/GenBank/DDBJ whole genome shotgun (WGS) entry which is preliminary data.</text>
</comment>
<dbReference type="RefSeq" id="WP_044193713.1">
    <property type="nucleotide sequence ID" value="NZ_KE386766.1"/>
</dbReference>
<dbReference type="GO" id="GO:0003677">
    <property type="term" value="F:DNA binding"/>
    <property type="evidence" value="ECO:0007669"/>
    <property type="project" value="UniProtKB-UniRule"/>
</dbReference>
<evidence type="ECO:0000256" key="2">
    <source>
        <dbReference type="ARBA" id="ARBA00022908"/>
    </source>
</evidence>
<evidence type="ECO:0000256" key="5">
    <source>
        <dbReference type="PROSITE-ProRule" id="PRU01248"/>
    </source>
</evidence>
<keyword evidence="9" id="KW-1185">Reference proteome</keyword>
<reference evidence="8 9" key="1">
    <citation type="submission" date="2013-04" db="EMBL/GenBank/DDBJ databases">
        <title>The Genome Sequence of Parabacteroides gordonii DSM 23371.</title>
        <authorList>
            <consortium name="The Broad Institute Genomics Platform"/>
            <person name="Earl A."/>
            <person name="Ward D."/>
            <person name="Feldgarden M."/>
            <person name="Gevers D."/>
            <person name="Martens E."/>
            <person name="Sakamoto M."/>
            <person name="Benno Y."/>
            <person name="Suzuki N."/>
            <person name="Matsunaga N."/>
            <person name="Koshihara K."/>
            <person name="Seki M."/>
            <person name="Komiya H."/>
            <person name="Walker B."/>
            <person name="Young S."/>
            <person name="Zeng Q."/>
            <person name="Gargeya S."/>
            <person name="Fitzgerald M."/>
            <person name="Haas B."/>
            <person name="Abouelleil A."/>
            <person name="Allen A.W."/>
            <person name="Alvarado L."/>
            <person name="Arachchi H.M."/>
            <person name="Berlin A.M."/>
            <person name="Chapman S.B."/>
            <person name="Gainer-Dewar J."/>
            <person name="Goldberg J."/>
            <person name="Griggs A."/>
            <person name="Gujja S."/>
            <person name="Hansen M."/>
            <person name="Howarth C."/>
            <person name="Imamovic A."/>
            <person name="Ireland A."/>
            <person name="Larimer J."/>
            <person name="McCowan C."/>
            <person name="Murphy C."/>
            <person name="Pearson M."/>
            <person name="Poon T.W."/>
            <person name="Priest M."/>
            <person name="Roberts A."/>
            <person name="Saif S."/>
            <person name="Shea T."/>
            <person name="Sisk P."/>
            <person name="Sykes S."/>
            <person name="Wortman J."/>
            <person name="Nusbaum C."/>
            <person name="Birren B."/>
        </authorList>
    </citation>
    <scope>NUCLEOTIDE SEQUENCE [LARGE SCALE GENOMIC DNA]</scope>
    <source>
        <strain evidence="8 9">MS-1</strain>
    </source>
</reference>
<keyword evidence="2" id="KW-0229">DNA integration</keyword>
<dbReference type="PANTHER" id="PTHR30349:SF64">
    <property type="entry name" value="PROPHAGE INTEGRASE INTD-RELATED"/>
    <property type="match status" value="1"/>
</dbReference>
<evidence type="ECO:0000313" key="8">
    <source>
        <dbReference type="EMBL" id="KKB60423.1"/>
    </source>
</evidence>
<dbReference type="Gene3D" id="1.10.150.130">
    <property type="match status" value="1"/>
</dbReference>
<dbReference type="Pfam" id="PF13102">
    <property type="entry name" value="Phage_int_SAM_5"/>
    <property type="match status" value="1"/>
</dbReference>
<comment type="similarity">
    <text evidence="1">Belongs to the 'phage' integrase family.</text>
</comment>
<sequence length="321" mass="36727">MTTVKTRKGKHLLLTECIRRRVESKRSMGKDSTADLYQAAGHRFLEFLGEKDIYLSEITPTQVSDFQSYLQAKDLKLNSINSYLSSLRAIFNAVLNDHPFSIKRHPFLHLKLKRDVTIKKPLSAAKIEKIATADFSYDPRLSLRVDLSLFSFMAFGMPFVDMIHLKKSNIQGNELIYNRHKTGIQIRMEITSGMWHIIRKYRNDGEYLFPVMSKPATYRQYKGMLSAYNNALKTIGKLLKIHPNLTSYVMRRSWAAEAQRRHVPISVISQALGHTSEKTTRCYLGQLDQSELNNANRAITKSINLLLVKNVKGGAAKNAYL</sequence>
<dbReference type="InterPro" id="IPR002104">
    <property type="entry name" value="Integrase_catalytic"/>
</dbReference>
<dbReference type="InterPro" id="IPR013762">
    <property type="entry name" value="Integrase-like_cat_sf"/>
</dbReference>
<dbReference type="CDD" id="cd01185">
    <property type="entry name" value="INTN1_C_like"/>
    <property type="match status" value="1"/>
</dbReference>
<evidence type="ECO:0000313" key="9">
    <source>
        <dbReference type="Proteomes" id="UP000033035"/>
    </source>
</evidence>
<dbReference type="InterPro" id="IPR011010">
    <property type="entry name" value="DNA_brk_join_enz"/>
</dbReference>
<dbReference type="STRING" id="1203610.HMPREF1536_00303"/>
<accession>A0A0F5JRK4</accession>
<evidence type="ECO:0000259" key="6">
    <source>
        <dbReference type="PROSITE" id="PS51898"/>
    </source>
</evidence>
<dbReference type="PATRIC" id="fig|1203610.3.peg.321"/>
<dbReference type="HOGENOM" id="CLU_033139_0_0_10"/>
<evidence type="ECO:0000259" key="7">
    <source>
        <dbReference type="PROSITE" id="PS51900"/>
    </source>
</evidence>
<dbReference type="PROSITE" id="PS51900">
    <property type="entry name" value="CB"/>
    <property type="match status" value="1"/>
</dbReference>
<protein>
    <recommendedName>
        <fullName evidence="10">Core-binding (CB) domain-containing protein</fullName>
    </recommendedName>
</protein>
<dbReference type="PROSITE" id="PS51898">
    <property type="entry name" value="TYR_RECOMBINASE"/>
    <property type="match status" value="1"/>
</dbReference>
<dbReference type="SUPFAM" id="SSF56349">
    <property type="entry name" value="DNA breaking-rejoining enzymes"/>
    <property type="match status" value="1"/>
</dbReference>
<evidence type="ECO:0000256" key="1">
    <source>
        <dbReference type="ARBA" id="ARBA00008857"/>
    </source>
</evidence>
<dbReference type="EMBL" id="AQHW01000002">
    <property type="protein sequence ID" value="KKB60423.1"/>
    <property type="molecule type" value="Genomic_DNA"/>
</dbReference>
<dbReference type="GO" id="GO:0015074">
    <property type="term" value="P:DNA integration"/>
    <property type="evidence" value="ECO:0007669"/>
    <property type="project" value="UniProtKB-KW"/>
</dbReference>
<dbReference type="PANTHER" id="PTHR30349">
    <property type="entry name" value="PHAGE INTEGRASE-RELATED"/>
    <property type="match status" value="1"/>
</dbReference>
<evidence type="ECO:0008006" key="10">
    <source>
        <dbReference type="Google" id="ProtNLM"/>
    </source>
</evidence>